<proteinExistence type="predicted"/>
<dbReference type="PANTHER" id="PTHR33570">
    <property type="entry name" value="4-CARBOXYMUCONOLACTONE DECARBOXYLASE FAMILY PROTEIN"/>
    <property type="match status" value="1"/>
</dbReference>
<dbReference type="OrthoDB" id="9793083at2"/>
<dbReference type="EMBL" id="SGXC01000001">
    <property type="protein sequence ID" value="RZS85113.1"/>
    <property type="molecule type" value="Genomic_DNA"/>
</dbReference>
<keyword evidence="4" id="KW-1185">Reference proteome</keyword>
<evidence type="ECO:0000259" key="2">
    <source>
        <dbReference type="Pfam" id="PF02627"/>
    </source>
</evidence>
<organism evidence="3 4">
    <name type="scientific">Pigmentiphaga kullae</name>
    <dbReference type="NCBI Taxonomy" id="151784"/>
    <lineage>
        <taxon>Bacteria</taxon>
        <taxon>Pseudomonadati</taxon>
        <taxon>Pseudomonadota</taxon>
        <taxon>Betaproteobacteria</taxon>
        <taxon>Burkholderiales</taxon>
        <taxon>Alcaligenaceae</taxon>
        <taxon>Pigmentiphaga</taxon>
    </lineage>
</organism>
<sequence length="388" mass="42882">MPHVVSGDARIYWRSDGDENLPPLVLANSIGTDFAVWDDVLPRLMRHFRVIRFDTRGHGASDAPAGDYTLEQLGNDLDAVATAAGAETFDYAGVSLGGMIGMWYGINKPGRLRRLVLCNTSCQMDPQAWRTRIDTVRANGMASIVDMAMGRFFTPEYVERNSIAFQRVRNTFLQTSATGYTGCCAAIRDMQVADDLHRISVPTLVVTGERDVSTPPAAGEFIAGRIPGATTRMLPAAHIAASEVPLQFCDTLIEFLTDPPVETEQDRYDYGMARRRQVLSPAYVDARNAAITPFNRRFQAFITRYAWGEVWTSSRFEDTTRRIAVLSMMLALGRWEEFEMHVAAALRAGIEPAVIEETLVQAAIYAGVPAANTGFHLAGKVIEKHRQG</sequence>
<dbReference type="InterPro" id="IPR029058">
    <property type="entry name" value="AB_hydrolase_fold"/>
</dbReference>
<feature type="domain" description="AB hydrolase-1" evidence="1">
    <location>
        <begin position="22"/>
        <end position="240"/>
    </location>
</feature>
<dbReference type="AlphaFoldDB" id="A0A4Q7NJH7"/>
<dbReference type="GO" id="GO:0051920">
    <property type="term" value="F:peroxiredoxin activity"/>
    <property type="evidence" value="ECO:0007669"/>
    <property type="project" value="InterPro"/>
</dbReference>
<dbReference type="NCBIfam" id="TIGR02427">
    <property type="entry name" value="protocat_pcaD"/>
    <property type="match status" value="1"/>
</dbReference>
<gene>
    <name evidence="3" type="ORF">EV675_1136</name>
</gene>
<evidence type="ECO:0000313" key="3">
    <source>
        <dbReference type="EMBL" id="RZS85113.1"/>
    </source>
</evidence>
<dbReference type="Proteomes" id="UP000292445">
    <property type="component" value="Unassembled WGS sequence"/>
</dbReference>
<dbReference type="Pfam" id="PF02627">
    <property type="entry name" value="CMD"/>
    <property type="match status" value="1"/>
</dbReference>
<name>A0A4Q7NJH7_9BURK</name>
<evidence type="ECO:0000259" key="1">
    <source>
        <dbReference type="Pfam" id="PF00561"/>
    </source>
</evidence>
<dbReference type="Gene3D" id="1.20.1290.10">
    <property type="entry name" value="AhpD-like"/>
    <property type="match status" value="1"/>
</dbReference>
<reference evidence="3 4" key="1">
    <citation type="submission" date="2019-02" db="EMBL/GenBank/DDBJ databases">
        <title>Genomic Encyclopedia of Type Strains, Phase IV (KMG-IV): sequencing the most valuable type-strain genomes for metagenomic binning, comparative biology and taxonomic classification.</title>
        <authorList>
            <person name="Goeker M."/>
        </authorList>
    </citation>
    <scope>NUCLEOTIDE SEQUENCE [LARGE SCALE GENOMIC DNA]</scope>
    <source>
        <strain evidence="3 4">K24</strain>
    </source>
</reference>
<dbReference type="Gene3D" id="3.40.50.1820">
    <property type="entry name" value="alpha/beta hydrolase"/>
    <property type="match status" value="1"/>
</dbReference>
<dbReference type="PRINTS" id="PR00111">
    <property type="entry name" value="ABHYDROLASE"/>
</dbReference>
<evidence type="ECO:0000313" key="4">
    <source>
        <dbReference type="Proteomes" id="UP000292445"/>
    </source>
</evidence>
<dbReference type="InterPro" id="IPR003779">
    <property type="entry name" value="CMD-like"/>
</dbReference>
<dbReference type="InterPro" id="IPR052512">
    <property type="entry name" value="4CMD/NDH-1_regulator"/>
</dbReference>
<dbReference type="SUPFAM" id="SSF53474">
    <property type="entry name" value="alpha/beta-Hydrolases"/>
    <property type="match status" value="1"/>
</dbReference>
<dbReference type="GO" id="GO:0047570">
    <property type="term" value="F:3-oxoadipate enol-lactonase activity"/>
    <property type="evidence" value="ECO:0007669"/>
    <property type="project" value="InterPro"/>
</dbReference>
<accession>A0A4Q7NJH7</accession>
<feature type="domain" description="Carboxymuconolactone decarboxylase-like" evidence="2">
    <location>
        <begin position="298"/>
        <end position="378"/>
    </location>
</feature>
<dbReference type="GO" id="GO:0042952">
    <property type="term" value="P:beta-ketoadipate pathway"/>
    <property type="evidence" value="ECO:0007669"/>
    <property type="project" value="InterPro"/>
</dbReference>
<dbReference type="InterPro" id="IPR026968">
    <property type="entry name" value="PcaD/CatD"/>
</dbReference>
<dbReference type="RefSeq" id="WP_130356378.1">
    <property type="nucleotide sequence ID" value="NZ_SGXC01000001.1"/>
</dbReference>
<dbReference type="SUPFAM" id="SSF69118">
    <property type="entry name" value="AhpD-like"/>
    <property type="match status" value="1"/>
</dbReference>
<dbReference type="Pfam" id="PF00561">
    <property type="entry name" value="Abhydrolase_1"/>
    <property type="match status" value="1"/>
</dbReference>
<comment type="caution">
    <text evidence="3">The sequence shown here is derived from an EMBL/GenBank/DDBJ whole genome shotgun (WGS) entry which is preliminary data.</text>
</comment>
<dbReference type="PANTHER" id="PTHR33570:SF2">
    <property type="entry name" value="CARBOXYMUCONOLACTONE DECARBOXYLASE-LIKE DOMAIN-CONTAINING PROTEIN"/>
    <property type="match status" value="1"/>
</dbReference>
<dbReference type="InterPro" id="IPR000073">
    <property type="entry name" value="AB_hydrolase_1"/>
</dbReference>
<dbReference type="InterPro" id="IPR029032">
    <property type="entry name" value="AhpD-like"/>
</dbReference>
<protein>
    <submittedName>
        <fullName evidence="3">4-carboxymuconolactone decarboxylase /3-oxoadipate enol-lactonase</fullName>
    </submittedName>
</protein>